<protein>
    <submittedName>
        <fullName evidence="1">Uncharacterized protein</fullName>
    </submittedName>
</protein>
<accession>A0A7D6VXJ4</accession>
<dbReference type="AlphaFoldDB" id="A0A7D6VXJ4"/>
<proteinExistence type="predicted"/>
<evidence type="ECO:0000313" key="2">
    <source>
        <dbReference type="Proteomes" id="UP000512286"/>
    </source>
</evidence>
<dbReference type="RefSeq" id="WP_181603238.1">
    <property type="nucleotide sequence ID" value="NZ_CP059378.1"/>
</dbReference>
<organism evidence="1 2">
    <name type="scientific">Clostridium intestinale</name>
    <dbReference type="NCBI Taxonomy" id="36845"/>
    <lineage>
        <taxon>Bacteria</taxon>
        <taxon>Bacillati</taxon>
        <taxon>Bacillota</taxon>
        <taxon>Clostridia</taxon>
        <taxon>Eubacteriales</taxon>
        <taxon>Clostridiaceae</taxon>
        <taxon>Clostridium</taxon>
    </lineage>
</organism>
<sequence length="106" mass="12126">MEYNELLKTKCTLKEYSFLALLIANDYADSLFLTSFGQVIGKPYKDPEGNYISSQISLTDVITINNNGVKTNYTDFTFTLFIDQIIAMTPIDRDYFLSQLDDSGYF</sequence>
<dbReference type="KEGG" id="cint:HZF06_08950"/>
<dbReference type="Proteomes" id="UP000512286">
    <property type="component" value="Chromosome"/>
</dbReference>
<reference evidence="1 2" key="1">
    <citation type="submission" date="2020-07" db="EMBL/GenBank/DDBJ databases">
        <title>Electron transfer.</title>
        <authorList>
            <person name="Huang L."/>
            <person name="Liu X."/>
            <person name="Zhou S."/>
        </authorList>
    </citation>
    <scope>NUCLEOTIDE SEQUENCE [LARGE SCALE GENOMIC DNA]</scope>
    <source>
        <strain evidence="1 2">Lx1</strain>
    </source>
</reference>
<gene>
    <name evidence="1" type="ORF">HZF06_08950</name>
</gene>
<evidence type="ECO:0000313" key="1">
    <source>
        <dbReference type="EMBL" id="QLY81692.1"/>
    </source>
</evidence>
<name>A0A7D6VXJ4_9CLOT</name>
<dbReference type="EMBL" id="CP059378">
    <property type="protein sequence ID" value="QLY81692.1"/>
    <property type="molecule type" value="Genomic_DNA"/>
</dbReference>